<dbReference type="STRING" id="81972.D7LKW9"/>
<dbReference type="Pfam" id="PF21895">
    <property type="entry name" value="MTHFR_C"/>
    <property type="match status" value="1"/>
</dbReference>
<dbReference type="eggNOG" id="KOG0564">
    <property type="taxonomic scope" value="Eukaryota"/>
</dbReference>
<dbReference type="Gramene" id="fgenesh1_pg.C_scaffold_4002564">
    <property type="protein sequence ID" value="fgenesh1_pg.C_scaffold_4002564"/>
    <property type="gene ID" value="fgenesh1_pg.C_scaffold_4002564"/>
</dbReference>
<reference evidence="4" key="1">
    <citation type="journal article" date="2011" name="Nat. Genet.">
        <title>The Arabidopsis lyrata genome sequence and the basis of rapid genome size change.</title>
        <authorList>
            <person name="Hu T.T."/>
            <person name="Pattyn P."/>
            <person name="Bakker E.G."/>
            <person name="Cao J."/>
            <person name="Cheng J.-F."/>
            <person name="Clark R.M."/>
            <person name="Fahlgren N."/>
            <person name="Fawcett J.A."/>
            <person name="Grimwood J."/>
            <person name="Gundlach H."/>
            <person name="Haberer G."/>
            <person name="Hollister J.D."/>
            <person name="Ossowski S."/>
            <person name="Ottilar R.P."/>
            <person name="Salamov A.A."/>
            <person name="Schneeberger K."/>
            <person name="Spannagl M."/>
            <person name="Wang X."/>
            <person name="Yang L."/>
            <person name="Nasrallah M.E."/>
            <person name="Bergelson J."/>
            <person name="Carrington J.C."/>
            <person name="Gaut B.S."/>
            <person name="Schmutz J."/>
            <person name="Mayer K.F.X."/>
            <person name="Van de Peer Y."/>
            <person name="Grigoriev I.V."/>
            <person name="Nordborg M."/>
            <person name="Weigel D."/>
            <person name="Guo Y.-L."/>
        </authorList>
    </citation>
    <scope>NUCLEOTIDE SEQUENCE [LARGE SCALE GENOMIC DNA]</scope>
    <source>
        <strain evidence="4">cv. MN47</strain>
    </source>
</reference>
<comment type="cofactor">
    <cofactor evidence="1">
        <name>FAD</name>
        <dbReference type="ChEBI" id="CHEBI:57692"/>
    </cofactor>
</comment>
<dbReference type="UniPathway" id="UPA00193"/>
<keyword evidence="1" id="KW-0285">Flavoprotein</keyword>
<dbReference type="GO" id="GO:0035999">
    <property type="term" value="P:tetrahydrofolate interconversion"/>
    <property type="evidence" value="ECO:0007669"/>
    <property type="project" value="UniProtKB-UniPathway"/>
</dbReference>
<dbReference type="GO" id="GO:0009086">
    <property type="term" value="P:methionine biosynthetic process"/>
    <property type="evidence" value="ECO:0007669"/>
    <property type="project" value="TreeGrafter"/>
</dbReference>
<dbReference type="EMBL" id="GL348716">
    <property type="protein sequence ID" value="EFH56349.1"/>
    <property type="molecule type" value="Genomic_DNA"/>
</dbReference>
<dbReference type="GO" id="GO:0005829">
    <property type="term" value="C:cytosol"/>
    <property type="evidence" value="ECO:0007669"/>
    <property type="project" value="TreeGrafter"/>
</dbReference>
<dbReference type="HOGENOM" id="CLU_781561_0_0_1"/>
<keyword evidence="1" id="KW-0560">Oxidoreductase</keyword>
<keyword evidence="1" id="KW-0274">FAD</keyword>
<dbReference type="InterPro" id="IPR053806">
    <property type="entry name" value="MTHFR_C"/>
</dbReference>
<dbReference type="GO" id="GO:0071949">
    <property type="term" value="F:FAD binding"/>
    <property type="evidence" value="ECO:0007669"/>
    <property type="project" value="TreeGrafter"/>
</dbReference>
<feature type="domain" description="MTHFR SAM-binding regulatory" evidence="2">
    <location>
        <begin position="94"/>
        <end position="343"/>
    </location>
</feature>
<accession>D7LKW9</accession>
<evidence type="ECO:0000256" key="1">
    <source>
        <dbReference type="RuleBase" id="RU003862"/>
    </source>
</evidence>
<evidence type="ECO:0000313" key="3">
    <source>
        <dbReference type="EMBL" id="EFH56349.1"/>
    </source>
</evidence>
<organism evidence="4">
    <name type="scientific">Arabidopsis lyrata subsp. lyrata</name>
    <name type="common">Lyre-leaved rock-cress</name>
    <dbReference type="NCBI Taxonomy" id="81972"/>
    <lineage>
        <taxon>Eukaryota</taxon>
        <taxon>Viridiplantae</taxon>
        <taxon>Streptophyta</taxon>
        <taxon>Embryophyta</taxon>
        <taxon>Tracheophyta</taxon>
        <taxon>Spermatophyta</taxon>
        <taxon>Magnoliopsida</taxon>
        <taxon>eudicotyledons</taxon>
        <taxon>Gunneridae</taxon>
        <taxon>Pentapetalae</taxon>
        <taxon>rosids</taxon>
        <taxon>malvids</taxon>
        <taxon>Brassicales</taxon>
        <taxon>Brassicaceae</taxon>
        <taxon>Camelineae</taxon>
        <taxon>Arabidopsis</taxon>
    </lineage>
</organism>
<name>D7LKW9_ARALL</name>
<gene>
    <name evidence="3" type="ORF">ARALYDRAFT_346222</name>
</gene>
<comment type="similarity">
    <text evidence="1">Belongs to the methylenetetrahydrofolate reductase family.</text>
</comment>
<dbReference type="Gene3D" id="3.20.20.220">
    <property type="match status" value="1"/>
</dbReference>
<dbReference type="PANTHER" id="PTHR45754:SF3">
    <property type="entry name" value="METHYLENETETRAHYDROFOLATE REDUCTASE (NADPH)"/>
    <property type="match status" value="1"/>
</dbReference>
<dbReference type="OrthoDB" id="16284at2759"/>
<evidence type="ECO:0000313" key="4">
    <source>
        <dbReference type="Proteomes" id="UP000008694"/>
    </source>
</evidence>
<comment type="pathway">
    <text evidence="1">One-carbon metabolism; tetrahydrofolate interconversion.</text>
</comment>
<dbReference type="KEGG" id="aly:9316157"/>
<proteinExistence type="inferred from homology"/>
<dbReference type="Pfam" id="PF02219">
    <property type="entry name" value="MTHFR"/>
    <property type="match status" value="1"/>
</dbReference>
<dbReference type="GO" id="GO:0004489">
    <property type="term" value="F:methylenetetrahydrofolate reductase [NAD(P)H] activity"/>
    <property type="evidence" value="ECO:0007669"/>
    <property type="project" value="InterPro"/>
</dbReference>
<dbReference type="AlphaFoldDB" id="D7LKW9"/>
<dbReference type="Proteomes" id="UP000008694">
    <property type="component" value="Unassembled WGS sequence"/>
</dbReference>
<evidence type="ECO:0000259" key="2">
    <source>
        <dbReference type="Pfam" id="PF21895"/>
    </source>
</evidence>
<dbReference type="PANTHER" id="PTHR45754">
    <property type="entry name" value="METHYLENETETRAHYDROFOLATE REDUCTASE"/>
    <property type="match status" value="1"/>
</dbReference>
<keyword evidence="4" id="KW-1185">Reference proteome</keyword>
<protein>
    <recommendedName>
        <fullName evidence="1">Methylenetetrahydrofolate reductase</fullName>
    </recommendedName>
</protein>
<sequence length="355" mass="40596">MVQRYAISLGELVELPQIPHDIASRMQNVFCVEETHHYASNEAVKAYGLHLGIEMCINMFRSLHLYTLNMENTTLAILMNLGMIDESKNFSFFTKEDVRPIFCANRPKSYISRTKGWEDFPQGRWGDSRSASYGALSDHQFSRPRARDKKLEQEWVVPLKSVEDIQEKFKELCLGNLKSSPWSELDGLQPETKIINEQLVKINSKGFLTINSQPSVNAERSDSPTVGWGGPVGYVYQKAYLEFFCSKEKLDAVVEKCKALPSITYMSVNKGENWVSNTAQADVNAVTWGVFPAKEIIQPTIVDPASFKVWKDEAFETWSRSWANLYQEADPSKICFCTFSLKYWDLVFTSVYHNK</sequence>
<dbReference type="InterPro" id="IPR003171">
    <property type="entry name" value="Mehydrof_redctse-like"/>
</dbReference>